<dbReference type="Gene3D" id="3.90.950.20">
    <property type="entry name" value="CinA-like"/>
    <property type="match status" value="1"/>
</dbReference>
<dbReference type="InterPro" id="IPR008136">
    <property type="entry name" value="CinA_C"/>
</dbReference>
<name>A0A645GWE6_9ZZZZ</name>
<dbReference type="GO" id="GO:0019159">
    <property type="term" value="F:nicotinamide-nucleotide amidase activity"/>
    <property type="evidence" value="ECO:0007669"/>
    <property type="project" value="UniProtKB-EC"/>
</dbReference>
<protein>
    <submittedName>
        <fullName evidence="2">Nicotinamide-nucleotide amidohydrolase PncC</fullName>
        <ecNumber evidence="2">3.5.1.42</ecNumber>
    </submittedName>
</protein>
<reference evidence="2" key="1">
    <citation type="submission" date="2019-08" db="EMBL/GenBank/DDBJ databases">
        <authorList>
            <person name="Kucharzyk K."/>
            <person name="Murdoch R.W."/>
            <person name="Higgins S."/>
            <person name="Loffler F."/>
        </authorList>
    </citation>
    <scope>NUCLEOTIDE SEQUENCE</scope>
</reference>
<dbReference type="EMBL" id="VSSQ01082351">
    <property type="protein sequence ID" value="MPN31007.1"/>
    <property type="molecule type" value="Genomic_DNA"/>
</dbReference>
<dbReference type="SUPFAM" id="SSF142433">
    <property type="entry name" value="CinA-like"/>
    <property type="match status" value="1"/>
</dbReference>
<evidence type="ECO:0000313" key="2">
    <source>
        <dbReference type="EMBL" id="MPN31007.1"/>
    </source>
</evidence>
<dbReference type="AlphaFoldDB" id="A0A645GWE6"/>
<dbReference type="InterPro" id="IPR036653">
    <property type="entry name" value="CinA-like_C"/>
</dbReference>
<proteinExistence type="predicted"/>
<comment type="caution">
    <text evidence="2">The sequence shown here is derived from an EMBL/GenBank/DDBJ whole genome shotgun (WGS) entry which is preliminary data.</text>
</comment>
<sequence length="79" mass="8830">MARGIYDLSGADYGVGITGIAGPDGGTLENPVGLCYICVYDGRRGWIKKTNFKRDRDYIRIYASNTAFEMVRKFALNEK</sequence>
<dbReference type="EC" id="3.5.1.42" evidence="2"/>
<keyword evidence="2" id="KW-0378">Hydrolase</keyword>
<evidence type="ECO:0000259" key="1">
    <source>
        <dbReference type="Pfam" id="PF02464"/>
    </source>
</evidence>
<feature type="domain" description="CinA C-terminal" evidence="1">
    <location>
        <begin position="1"/>
        <end position="73"/>
    </location>
</feature>
<gene>
    <name evidence="2" type="primary">pncC_21</name>
    <name evidence="2" type="ORF">SDC9_178478</name>
</gene>
<organism evidence="2">
    <name type="scientific">bioreactor metagenome</name>
    <dbReference type="NCBI Taxonomy" id="1076179"/>
    <lineage>
        <taxon>unclassified sequences</taxon>
        <taxon>metagenomes</taxon>
        <taxon>ecological metagenomes</taxon>
    </lineage>
</organism>
<dbReference type="Pfam" id="PF02464">
    <property type="entry name" value="CinA"/>
    <property type="match status" value="1"/>
</dbReference>
<accession>A0A645GWE6</accession>